<dbReference type="AlphaFoldDB" id="A0A4D5S160"/>
<protein>
    <submittedName>
        <fullName evidence="2">Uncharacterized protein</fullName>
    </submittedName>
</protein>
<proteinExistence type="predicted"/>
<sequence length="81" mass="9419">MKTSKFHPNVVMQMWTTKRVKFNPYLCFFFFLLTPGVCMNVNRLSGENDLPVVHSRFSLPSFVVKLLLLSLLSSFYECLPL</sequence>
<keyword evidence="1" id="KW-0812">Transmembrane</keyword>
<keyword evidence="1" id="KW-1133">Transmembrane helix</keyword>
<evidence type="ECO:0000313" key="2">
    <source>
        <dbReference type="EMBL" id="MOY42611.1"/>
    </source>
</evidence>
<name>A0A4D5S160_IXOSC</name>
<organism evidence="2">
    <name type="scientific">Ixodes scapularis</name>
    <name type="common">Black-legged tick</name>
    <name type="synonym">Deer tick</name>
    <dbReference type="NCBI Taxonomy" id="6945"/>
    <lineage>
        <taxon>Eukaryota</taxon>
        <taxon>Metazoa</taxon>
        <taxon>Ecdysozoa</taxon>
        <taxon>Arthropoda</taxon>
        <taxon>Chelicerata</taxon>
        <taxon>Arachnida</taxon>
        <taxon>Acari</taxon>
        <taxon>Parasitiformes</taxon>
        <taxon>Ixodida</taxon>
        <taxon>Ixodoidea</taxon>
        <taxon>Ixodidae</taxon>
        <taxon>Ixodinae</taxon>
        <taxon>Ixodes</taxon>
    </lineage>
</organism>
<keyword evidence="1" id="KW-0472">Membrane</keyword>
<evidence type="ECO:0000256" key="1">
    <source>
        <dbReference type="SAM" id="Phobius"/>
    </source>
</evidence>
<dbReference type="EMBL" id="GHJT01008640">
    <property type="protein sequence ID" value="MOY42611.1"/>
    <property type="molecule type" value="Transcribed_RNA"/>
</dbReference>
<accession>A0A4D5S160</accession>
<feature type="transmembrane region" description="Helical" evidence="1">
    <location>
        <begin position="62"/>
        <end position="79"/>
    </location>
</feature>
<reference evidence="2" key="1">
    <citation type="submission" date="2019-04" db="EMBL/GenBank/DDBJ databases">
        <title>An insight into the mialome of Ixodes scapularis.</title>
        <authorList>
            <person name="Ribeiro J.M."/>
            <person name="Mather T.N."/>
            <person name="Karim S."/>
        </authorList>
    </citation>
    <scope>NUCLEOTIDE SEQUENCE</scope>
</reference>